<keyword evidence="2" id="KW-1185">Reference proteome</keyword>
<gene>
    <name evidence="1" type="ORF">RND71_002073</name>
</gene>
<sequence>MQQQKKAEKAQIKTILTSAPRPYDRTLRRWLWFQGGAAAPWWSAATLIRRFKNMNSLDNKRRDSMVERRGANANFQKPKGYCLSGAAVLIYSAAAPPLDEHQIEDGIACKGWFLAKVIPIFSSVSKSFGLIPASSFQLKQFKSEPNITGTILNTSGKASEIIVIEVVFSRPSIEKID</sequence>
<protein>
    <submittedName>
        <fullName evidence="1">Uncharacterized protein</fullName>
    </submittedName>
</protein>
<accession>A0AAE1T3E9</accession>
<name>A0AAE1T3E9_9SOLA</name>
<dbReference type="AlphaFoldDB" id="A0AAE1T3E9"/>
<dbReference type="EMBL" id="JAVYJV010000001">
    <property type="protein sequence ID" value="KAK4380211.1"/>
    <property type="molecule type" value="Genomic_DNA"/>
</dbReference>
<dbReference type="Proteomes" id="UP001291623">
    <property type="component" value="Unassembled WGS sequence"/>
</dbReference>
<proteinExistence type="predicted"/>
<reference evidence="1" key="1">
    <citation type="submission" date="2023-12" db="EMBL/GenBank/DDBJ databases">
        <title>Genome assembly of Anisodus tanguticus.</title>
        <authorList>
            <person name="Wang Y.-J."/>
        </authorList>
    </citation>
    <scope>NUCLEOTIDE SEQUENCE</scope>
    <source>
        <strain evidence="1">KB-2021</strain>
        <tissue evidence="1">Leaf</tissue>
    </source>
</reference>
<evidence type="ECO:0000313" key="2">
    <source>
        <dbReference type="Proteomes" id="UP001291623"/>
    </source>
</evidence>
<organism evidence="1 2">
    <name type="scientific">Anisodus tanguticus</name>
    <dbReference type="NCBI Taxonomy" id="243964"/>
    <lineage>
        <taxon>Eukaryota</taxon>
        <taxon>Viridiplantae</taxon>
        <taxon>Streptophyta</taxon>
        <taxon>Embryophyta</taxon>
        <taxon>Tracheophyta</taxon>
        <taxon>Spermatophyta</taxon>
        <taxon>Magnoliopsida</taxon>
        <taxon>eudicotyledons</taxon>
        <taxon>Gunneridae</taxon>
        <taxon>Pentapetalae</taxon>
        <taxon>asterids</taxon>
        <taxon>lamiids</taxon>
        <taxon>Solanales</taxon>
        <taxon>Solanaceae</taxon>
        <taxon>Solanoideae</taxon>
        <taxon>Hyoscyameae</taxon>
        <taxon>Anisodus</taxon>
    </lineage>
</organism>
<evidence type="ECO:0000313" key="1">
    <source>
        <dbReference type="EMBL" id="KAK4380211.1"/>
    </source>
</evidence>
<comment type="caution">
    <text evidence="1">The sequence shown here is derived from an EMBL/GenBank/DDBJ whole genome shotgun (WGS) entry which is preliminary data.</text>
</comment>